<dbReference type="InterPro" id="IPR017972">
    <property type="entry name" value="Cyt_P450_CS"/>
</dbReference>
<dbReference type="PANTHER" id="PTHR46696">
    <property type="entry name" value="P450, PUTATIVE (EUROFUNG)-RELATED"/>
    <property type="match status" value="1"/>
</dbReference>
<dbReference type="Gene3D" id="1.10.630.10">
    <property type="entry name" value="Cytochrome P450"/>
    <property type="match status" value="1"/>
</dbReference>
<keyword evidence="5 18" id="KW-0479">Metal-binding</keyword>
<evidence type="ECO:0000256" key="13">
    <source>
        <dbReference type="ARBA" id="ARBA00049645"/>
    </source>
</evidence>
<evidence type="ECO:0000256" key="2">
    <source>
        <dbReference type="ARBA" id="ARBA00010617"/>
    </source>
</evidence>
<dbReference type="OrthoDB" id="142769at2"/>
<proteinExistence type="inferred from homology"/>
<protein>
    <recommendedName>
        <fullName evidence="14">Steroid C26-monooxygenase</fullName>
    </recommendedName>
    <alternativeName>
        <fullName evidence="15">Cholest-4-en-3-one C26-monooxygenase</fullName>
    </alternativeName>
    <alternativeName>
        <fullName evidence="17">Cholesterol C26-monooxygenase</fullName>
    </alternativeName>
    <alternativeName>
        <fullName evidence="16">Steroid C27-monooxygenase</fullName>
    </alternativeName>
</protein>
<comment type="cofactor">
    <cofactor evidence="1">
        <name>heme</name>
        <dbReference type="ChEBI" id="CHEBI:30413"/>
    </cofactor>
</comment>
<dbReference type="AlphaFoldDB" id="A0A1E3RUW3"/>
<keyword evidence="10" id="KW-0443">Lipid metabolism</keyword>
<evidence type="ECO:0000256" key="7">
    <source>
        <dbReference type="ARBA" id="ARBA00023002"/>
    </source>
</evidence>
<evidence type="ECO:0000256" key="1">
    <source>
        <dbReference type="ARBA" id="ARBA00001971"/>
    </source>
</evidence>
<dbReference type="GO" id="GO:0008395">
    <property type="term" value="F:steroid hydroxylase activity"/>
    <property type="evidence" value="ECO:0007669"/>
    <property type="project" value="TreeGrafter"/>
</dbReference>
<keyword evidence="6" id="KW-0442">Lipid degradation</keyword>
<evidence type="ECO:0000256" key="14">
    <source>
        <dbReference type="ARBA" id="ARBA00070775"/>
    </source>
</evidence>
<keyword evidence="12" id="KW-0753">Steroid metabolism</keyword>
<keyword evidence="11" id="KW-1207">Sterol metabolism</keyword>
<gene>
    <name evidence="19" type="ORF">BHQ17_14390</name>
</gene>
<keyword evidence="3" id="KW-0153">Cholesterol metabolism</keyword>
<organism evidence="19 20">
    <name type="scientific">Mycolicibacterium holsaticum</name>
    <dbReference type="NCBI Taxonomy" id="152142"/>
    <lineage>
        <taxon>Bacteria</taxon>
        <taxon>Bacillati</taxon>
        <taxon>Actinomycetota</taxon>
        <taxon>Actinomycetes</taxon>
        <taxon>Mycobacteriales</taxon>
        <taxon>Mycobacteriaceae</taxon>
        <taxon>Mycolicibacterium</taxon>
    </lineage>
</organism>
<dbReference type="GO" id="GO:0005506">
    <property type="term" value="F:iron ion binding"/>
    <property type="evidence" value="ECO:0007669"/>
    <property type="project" value="InterPro"/>
</dbReference>
<evidence type="ECO:0000256" key="15">
    <source>
        <dbReference type="ARBA" id="ARBA00079588"/>
    </source>
</evidence>
<dbReference type="PRINTS" id="PR00359">
    <property type="entry name" value="BP450"/>
</dbReference>
<dbReference type="SUPFAM" id="SSF48264">
    <property type="entry name" value="Cytochrome P450"/>
    <property type="match status" value="1"/>
</dbReference>
<keyword evidence="4 18" id="KW-0349">Heme</keyword>
<keyword evidence="9 18" id="KW-0503">Monooxygenase</keyword>
<evidence type="ECO:0000256" key="18">
    <source>
        <dbReference type="RuleBase" id="RU000461"/>
    </source>
</evidence>
<accession>A0A1E3RUW3</accession>
<evidence type="ECO:0000256" key="12">
    <source>
        <dbReference type="ARBA" id="ARBA00023221"/>
    </source>
</evidence>
<keyword evidence="7 18" id="KW-0560">Oxidoreductase</keyword>
<evidence type="ECO:0000256" key="17">
    <source>
        <dbReference type="ARBA" id="ARBA00083909"/>
    </source>
</evidence>
<dbReference type="Pfam" id="PF00067">
    <property type="entry name" value="p450"/>
    <property type="match status" value="1"/>
</dbReference>
<comment type="caution">
    <text evidence="19">The sequence shown here is derived from an EMBL/GenBank/DDBJ whole genome shotgun (WGS) entry which is preliminary data.</text>
</comment>
<dbReference type="GO" id="GO:0006707">
    <property type="term" value="P:cholesterol catabolic process"/>
    <property type="evidence" value="ECO:0007669"/>
    <property type="project" value="TreeGrafter"/>
</dbReference>
<evidence type="ECO:0000256" key="16">
    <source>
        <dbReference type="ARBA" id="ARBA00082981"/>
    </source>
</evidence>
<evidence type="ECO:0000256" key="11">
    <source>
        <dbReference type="ARBA" id="ARBA00023166"/>
    </source>
</evidence>
<reference evidence="20" key="1">
    <citation type="submission" date="2016-09" db="EMBL/GenBank/DDBJ databases">
        <authorList>
            <person name="Greninger A.L."/>
            <person name="Jerome K.R."/>
            <person name="Mcnair B."/>
            <person name="Wallis C."/>
            <person name="Fang F."/>
        </authorList>
    </citation>
    <scope>NUCLEOTIDE SEQUENCE [LARGE SCALE GENOMIC DNA]</scope>
    <source>
        <strain evidence="20">M7</strain>
    </source>
</reference>
<evidence type="ECO:0000256" key="3">
    <source>
        <dbReference type="ARBA" id="ARBA00022548"/>
    </source>
</evidence>
<evidence type="ECO:0000256" key="9">
    <source>
        <dbReference type="ARBA" id="ARBA00023033"/>
    </source>
</evidence>
<dbReference type="GO" id="GO:0020037">
    <property type="term" value="F:heme binding"/>
    <property type="evidence" value="ECO:0007669"/>
    <property type="project" value="InterPro"/>
</dbReference>
<evidence type="ECO:0000256" key="8">
    <source>
        <dbReference type="ARBA" id="ARBA00023004"/>
    </source>
</evidence>
<dbReference type="PANTHER" id="PTHR46696:SF4">
    <property type="entry name" value="BIOTIN BIOSYNTHESIS CYTOCHROME P450"/>
    <property type="match status" value="1"/>
</dbReference>
<evidence type="ECO:0000313" key="19">
    <source>
        <dbReference type="EMBL" id="ODQ93157.1"/>
    </source>
</evidence>
<name>A0A1E3RUW3_9MYCO</name>
<evidence type="ECO:0000256" key="6">
    <source>
        <dbReference type="ARBA" id="ARBA00022963"/>
    </source>
</evidence>
<dbReference type="Proteomes" id="UP000094243">
    <property type="component" value="Unassembled WGS sequence"/>
</dbReference>
<sequence>MHGVVRMFSRLAARRGDPQGRLIADPTVRTDPVSFIEELRARGPIVRGRAAYLTVDHKIVNDVLRSDDFQVFAMGSTLPKPLKWLADHTKTDLLHPLEPPSMLSVEPPDHTRYRKLVSSVFTTRAVAALRDRVQESADVMLDEIAGTAGTVDIVERYCGQLPVSIIGDILGVPDEARPHILEFGELGAPSLDIGVPWQLYRQVNRGIEGFNDWLFDHLAELRRNPGDDLMSQIIQASDDGAQLNQKELLATAGLVLAAGFETTVNLLGNGIRMLLDAPQQLETLAARPELWPNAVEEILRLDSPVQLSARMVRRDTDIAGTRVRRGEVVILYLAGANRDPDVFEDPHRFDIERENAGKHLSFSGGRHYCLGAALARAEGEVGLRTFFERFPDARLAGDGSRRETRVLRGWSSLPVTLGKARAPIGSSI</sequence>
<comment type="similarity">
    <text evidence="2 18">Belongs to the cytochrome P450 family.</text>
</comment>
<evidence type="ECO:0000313" key="20">
    <source>
        <dbReference type="Proteomes" id="UP000094243"/>
    </source>
</evidence>
<comment type="pathway">
    <text evidence="13">Steroid metabolism; cholesterol degradation.</text>
</comment>
<dbReference type="CDD" id="cd20625">
    <property type="entry name" value="CYP164-like"/>
    <property type="match status" value="1"/>
</dbReference>
<dbReference type="FunFam" id="1.10.630.10:FF:000018">
    <property type="entry name" value="Cytochrome P450 monooxygenase"/>
    <property type="match status" value="1"/>
</dbReference>
<dbReference type="InterPro" id="IPR001128">
    <property type="entry name" value="Cyt_P450"/>
</dbReference>
<dbReference type="EMBL" id="MIGZ01000077">
    <property type="protein sequence ID" value="ODQ93157.1"/>
    <property type="molecule type" value="Genomic_DNA"/>
</dbReference>
<dbReference type="PROSITE" id="PS00086">
    <property type="entry name" value="CYTOCHROME_P450"/>
    <property type="match status" value="1"/>
</dbReference>
<dbReference type="GO" id="GO:0036199">
    <property type="term" value="F:cholest-4-en-3-one 26-monooxygenase activity"/>
    <property type="evidence" value="ECO:0007669"/>
    <property type="project" value="TreeGrafter"/>
</dbReference>
<keyword evidence="8 18" id="KW-0408">Iron</keyword>
<evidence type="ECO:0000256" key="4">
    <source>
        <dbReference type="ARBA" id="ARBA00022617"/>
    </source>
</evidence>
<evidence type="ECO:0000256" key="10">
    <source>
        <dbReference type="ARBA" id="ARBA00023098"/>
    </source>
</evidence>
<dbReference type="RefSeq" id="WP_069405860.1">
    <property type="nucleotide sequence ID" value="NZ_MIGZ01000077.1"/>
</dbReference>
<evidence type="ECO:0000256" key="5">
    <source>
        <dbReference type="ARBA" id="ARBA00022723"/>
    </source>
</evidence>
<keyword evidence="20" id="KW-1185">Reference proteome</keyword>
<dbReference type="InterPro" id="IPR002397">
    <property type="entry name" value="Cyt_P450_B"/>
</dbReference>
<dbReference type="InterPro" id="IPR036396">
    <property type="entry name" value="Cyt_P450_sf"/>
</dbReference>